<feature type="chain" id="PRO_5037984942" description="Insulin-like domain-containing protein" evidence="1">
    <location>
        <begin position="20"/>
        <end position="128"/>
    </location>
</feature>
<dbReference type="GO" id="GO:0005179">
    <property type="term" value="F:hormone activity"/>
    <property type="evidence" value="ECO:0007669"/>
    <property type="project" value="InterPro"/>
</dbReference>
<dbReference type="Proteomes" id="UP000887568">
    <property type="component" value="Unplaced"/>
</dbReference>
<dbReference type="SUPFAM" id="SSF56994">
    <property type="entry name" value="Insulin-like"/>
    <property type="match status" value="1"/>
</dbReference>
<dbReference type="EnsemblMetazoa" id="XM_038207996.1">
    <property type="protein sequence ID" value="XP_038063924.1"/>
    <property type="gene ID" value="LOC119734470"/>
</dbReference>
<keyword evidence="4" id="KW-1185">Reference proteome</keyword>
<dbReference type="Pfam" id="PF00049">
    <property type="entry name" value="Insulin"/>
    <property type="match status" value="1"/>
</dbReference>
<sequence length="128" mass="14312">MNRIILLLLIGACAAAVIADVPKPLADSEIDSNEDGEMETKSGFSVAWTGPQMWVCSSSTLAARKHYVCHPPGRHHHHKREDEDNSDAFLTEDDANTFLASPSKRKANIIHEECCHEGCFWEEILEYC</sequence>
<dbReference type="OrthoDB" id="5966706at2759"/>
<protein>
    <recommendedName>
        <fullName evidence="2">Insulin-like domain-containing protein</fullName>
    </recommendedName>
</protein>
<dbReference type="InterPro" id="IPR016179">
    <property type="entry name" value="Insulin-like"/>
</dbReference>
<evidence type="ECO:0000256" key="1">
    <source>
        <dbReference type="SAM" id="SignalP"/>
    </source>
</evidence>
<keyword evidence="1" id="KW-0732">Signal</keyword>
<evidence type="ECO:0000313" key="3">
    <source>
        <dbReference type="EnsemblMetazoa" id="XP_038063924.1"/>
    </source>
</evidence>
<dbReference type="InterPro" id="IPR036438">
    <property type="entry name" value="Insulin-like_sf"/>
</dbReference>
<proteinExistence type="predicted"/>
<dbReference type="AlphaFoldDB" id="A0A914AKI0"/>
<reference evidence="3" key="1">
    <citation type="submission" date="2022-11" db="UniProtKB">
        <authorList>
            <consortium name="EnsemblMetazoa"/>
        </authorList>
    </citation>
    <scope>IDENTIFICATION</scope>
</reference>
<organism evidence="3 4">
    <name type="scientific">Patiria miniata</name>
    <name type="common">Bat star</name>
    <name type="synonym">Asterina miniata</name>
    <dbReference type="NCBI Taxonomy" id="46514"/>
    <lineage>
        <taxon>Eukaryota</taxon>
        <taxon>Metazoa</taxon>
        <taxon>Echinodermata</taxon>
        <taxon>Eleutherozoa</taxon>
        <taxon>Asterozoa</taxon>
        <taxon>Asteroidea</taxon>
        <taxon>Valvatacea</taxon>
        <taxon>Valvatida</taxon>
        <taxon>Asterinidae</taxon>
        <taxon>Patiria</taxon>
    </lineage>
</organism>
<dbReference type="OMA" id="CHPPGRH"/>
<evidence type="ECO:0000259" key="2">
    <source>
        <dbReference type="Pfam" id="PF00049"/>
    </source>
</evidence>
<dbReference type="RefSeq" id="XP_038063924.1">
    <property type="nucleotide sequence ID" value="XM_038207996.1"/>
</dbReference>
<dbReference type="Gene3D" id="1.10.100.10">
    <property type="entry name" value="Insulin-like"/>
    <property type="match status" value="1"/>
</dbReference>
<evidence type="ECO:0000313" key="4">
    <source>
        <dbReference type="Proteomes" id="UP000887568"/>
    </source>
</evidence>
<accession>A0A914AKI0</accession>
<name>A0A914AKI0_PATMI</name>
<dbReference type="GO" id="GO:0005576">
    <property type="term" value="C:extracellular region"/>
    <property type="evidence" value="ECO:0007669"/>
    <property type="project" value="InterPro"/>
</dbReference>
<dbReference type="GeneID" id="119734470"/>
<feature type="domain" description="Insulin-like" evidence="2">
    <location>
        <begin position="59"/>
        <end position="128"/>
    </location>
</feature>
<feature type="signal peptide" evidence="1">
    <location>
        <begin position="1"/>
        <end position="19"/>
    </location>
</feature>